<dbReference type="SUPFAM" id="SSF52540">
    <property type="entry name" value="P-loop containing nucleoside triphosphate hydrolases"/>
    <property type="match status" value="1"/>
</dbReference>
<dbReference type="SMART" id="SM00382">
    <property type="entry name" value="AAA"/>
    <property type="match status" value="1"/>
</dbReference>
<organism evidence="5 6">
    <name type="scientific">Candidatus Anaerobiospirillum pullistercoris</name>
    <dbReference type="NCBI Taxonomy" id="2838452"/>
    <lineage>
        <taxon>Bacteria</taxon>
        <taxon>Pseudomonadati</taxon>
        <taxon>Pseudomonadota</taxon>
        <taxon>Gammaproteobacteria</taxon>
        <taxon>Aeromonadales</taxon>
        <taxon>Succinivibrionaceae</taxon>
        <taxon>Anaerobiospirillum</taxon>
    </lineage>
</organism>
<dbReference type="Gene3D" id="3.40.50.10660">
    <property type="entry name" value="PrpR receptor domain-like"/>
    <property type="match status" value="1"/>
</dbReference>
<keyword evidence="2" id="KW-0067">ATP-binding</keyword>
<dbReference type="Gene3D" id="1.10.8.60">
    <property type="match status" value="1"/>
</dbReference>
<keyword evidence="1" id="KW-0547">Nucleotide-binding</keyword>
<evidence type="ECO:0000259" key="4">
    <source>
        <dbReference type="PROSITE" id="PS50045"/>
    </source>
</evidence>
<evidence type="ECO:0000313" key="6">
    <source>
        <dbReference type="Proteomes" id="UP000886829"/>
    </source>
</evidence>
<dbReference type="Gene3D" id="3.40.50.300">
    <property type="entry name" value="P-loop containing nucleotide triphosphate hydrolases"/>
    <property type="match status" value="1"/>
</dbReference>
<evidence type="ECO:0000256" key="3">
    <source>
        <dbReference type="SAM" id="MobiDB-lite"/>
    </source>
</evidence>
<dbReference type="Pfam" id="PF06506">
    <property type="entry name" value="PrpR_N"/>
    <property type="match status" value="1"/>
</dbReference>
<reference evidence="5" key="1">
    <citation type="journal article" date="2021" name="PeerJ">
        <title>Extensive microbial diversity within the chicken gut microbiome revealed by metagenomics and culture.</title>
        <authorList>
            <person name="Gilroy R."/>
            <person name="Ravi A."/>
            <person name="Getino M."/>
            <person name="Pursley I."/>
            <person name="Horton D.L."/>
            <person name="Alikhan N.F."/>
            <person name="Baker D."/>
            <person name="Gharbi K."/>
            <person name="Hall N."/>
            <person name="Watson M."/>
            <person name="Adriaenssens E.M."/>
            <person name="Foster-Nyarko E."/>
            <person name="Jarju S."/>
            <person name="Secka A."/>
            <person name="Antonio M."/>
            <person name="Oren A."/>
            <person name="Chaudhuri R.R."/>
            <person name="La Ragione R."/>
            <person name="Hildebrand F."/>
            <person name="Pallen M.J."/>
        </authorList>
    </citation>
    <scope>NUCLEOTIDE SEQUENCE</scope>
    <source>
        <strain evidence="5">USASDec5-558</strain>
    </source>
</reference>
<dbReference type="Proteomes" id="UP000886829">
    <property type="component" value="Unassembled WGS sequence"/>
</dbReference>
<evidence type="ECO:0000256" key="1">
    <source>
        <dbReference type="ARBA" id="ARBA00022741"/>
    </source>
</evidence>
<dbReference type="InterPro" id="IPR027417">
    <property type="entry name" value="P-loop_NTPase"/>
</dbReference>
<dbReference type="PANTHER" id="PTHR32071">
    <property type="entry name" value="TRANSCRIPTIONAL REGULATORY PROTEIN"/>
    <property type="match status" value="1"/>
</dbReference>
<protein>
    <submittedName>
        <fullName evidence="5">Sigma 54-interacting transcriptional regulator</fullName>
    </submittedName>
</protein>
<dbReference type="GO" id="GO:0000156">
    <property type="term" value="F:phosphorelay response regulator activity"/>
    <property type="evidence" value="ECO:0007669"/>
    <property type="project" value="InterPro"/>
</dbReference>
<dbReference type="InterPro" id="IPR058031">
    <property type="entry name" value="AAA_lid_NorR"/>
</dbReference>
<name>A0A9D1WDE0_9GAMM</name>
<dbReference type="PROSITE" id="PS50045">
    <property type="entry name" value="SIGMA54_INTERACT_4"/>
    <property type="match status" value="1"/>
</dbReference>
<dbReference type="AlphaFoldDB" id="A0A9D1WDE0"/>
<dbReference type="InterPro" id="IPR025662">
    <property type="entry name" value="Sigma_54_int_dom_ATP-bd_1"/>
</dbReference>
<dbReference type="FunFam" id="3.40.50.300:FF:000006">
    <property type="entry name" value="DNA-binding transcriptional regulator NtrC"/>
    <property type="match status" value="1"/>
</dbReference>
<accession>A0A9D1WDE0</accession>
<dbReference type="EMBL" id="DXEV01000040">
    <property type="protein sequence ID" value="HIX56252.1"/>
    <property type="molecule type" value="Genomic_DNA"/>
</dbReference>
<proteinExistence type="predicted"/>
<feature type="region of interest" description="Disordered" evidence="3">
    <location>
        <begin position="640"/>
        <end position="672"/>
    </location>
</feature>
<dbReference type="PROSITE" id="PS00675">
    <property type="entry name" value="SIGMA54_INTERACT_1"/>
    <property type="match status" value="1"/>
</dbReference>
<dbReference type="GO" id="GO:0003677">
    <property type="term" value="F:DNA binding"/>
    <property type="evidence" value="ECO:0007669"/>
    <property type="project" value="InterPro"/>
</dbReference>
<dbReference type="InterPro" id="IPR003593">
    <property type="entry name" value="AAA+_ATPase"/>
</dbReference>
<sequence length="672" mass="74681">MATIVVVAPSPNFGRIANLVLRNMRLQNDIPVVVGSDQDGCEKALKDYPNAKVFVTRGGTAKALSNISDATIVATRSSFFDIMDSIKKVLQQGAHRIAVVTHNNIIGYKPSKIDIGNIHINMMPCNDASEIKATVEQCISNGYDGIIGCVVAVATANLYHTTCAFIDSDYYSIHQAIAEALKIEKVMNVQELALKRMDALIDNIEEGVLIYSSDHQIVFINEVAQRLLSEVPQEQWFGLFERYMDGTHRHPHVIPVKKRQLVVHTLELELENNNEDSSLLVILQDASAIEKTEHAIRTAAYAKGLYARTSFDDLVLNSPIMTEVKDKALRFAKSDSTVLIMGETGVGKEGFAQSIHNASNRSRQPFVSVNCASLPQGLVASELFGYAEGAFTGARQTGKKGLFELAQGGTIFLDEITEIPLDVQAQFLRVLQEREVMRIGDDRIIPLNIRVICATNKNILPLCKEGKFRFDLYYRINVLKLQLPPLRERTADIVPLFQRFIAECQGIKDASQIEVEPEAQNLLTSYGWFGNVRELHNIAEICALYGQHITYKHVFENLFSEEEQARIGADSMADNAGGMSPPSQSVVSLLIPYNATASQVEYLYLKQLLAKHSIKEAVKISGLSRTTIWRRMNQYEQKYGHASLSQESQGHPEHSVTAVDPSTRPTSAYPLL</sequence>
<dbReference type="PROSITE" id="PS00676">
    <property type="entry name" value="SIGMA54_INTERACT_2"/>
    <property type="match status" value="1"/>
</dbReference>
<dbReference type="Pfam" id="PF00158">
    <property type="entry name" value="Sigma54_activat"/>
    <property type="match status" value="1"/>
</dbReference>
<dbReference type="InterPro" id="IPR009057">
    <property type="entry name" value="Homeodomain-like_sf"/>
</dbReference>
<feature type="domain" description="Sigma-54 factor interaction" evidence="4">
    <location>
        <begin position="314"/>
        <end position="544"/>
    </location>
</feature>
<dbReference type="InterPro" id="IPR002078">
    <property type="entry name" value="Sigma_54_int"/>
</dbReference>
<gene>
    <name evidence="5" type="ORF">H9850_02115</name>
</gene>
<evidence type="ECO:0000313" key="5">
    <source>
        <dbReference type="EMBL" id="HIX56252.1"/>
    </source>
</evidence>
<evidence type="ECO:0000256" key="2">
    <source>
        <dbReference type="ARBA" id="ARBA00022840"/>
    </source>
</evidence>
<dbReference type="Pfam" id="PF25601">
    <property type="entry name" value="AAA_lid_14"/>
    <property type="match status" value="1"/>
</dbReference>
<reference evidence="5" key="2">
    <citation type="submission" date="2021-04" db="EMBL/GenBank/DDBJ databases">
        <authorList>
            <person name="Gilroy R."/>
        </authorList>
    </citation>
    <scope>NUCLEOTIDE SEQUENCE</scope>
    <source>
        <strain evidence="5">USASDec5-558</strain>
    </source>
</reference>
<comment type="caution">
    <text evidence="5">The sequence shown here is derived from an EMBL/GenBank/DDBJ whole genome shotgun (WGS) entry which is preliminary data.</text>
</comment>
<dbReference type="InterPro" id="IPR025943">
    <property type="entry name" value="Sigma_54_int_dom_ATP-bd_2"/>
</dbReference>
<dbReference type="GO" id="GO:0005524">
    <property type="term" value="F:ATP binding"/>
    <property type="evidence" value="ECO:0007669"/>
    <property type="project" value="UniProtKB-KW"/>
</dbReference>
<dbReference type="CDD" id="cd00009">
    <property type="entry name" value="AAA"/>
    <property type="match status" value="1"/>
</dbReference>
<dbReference type="GO" id="GO:0006355">
    <property type="term" value="P:regulation of DNA-templated transcription"/>
    <property type="evidence" value="ECO:0007669"/>
    <property type="project" value="InterPro"/>
</dbReference>
<dbReference type="SUPFAM" id="SSF159800">
    <property type="entry name" value="PrpR receptor domain-like"/>
    <property type="match status" value="1"/>
</dbReference>
<dbReference type="Gene3D" id="3.40.50.2300">
    <property type="match status" value="1"/>
</dbReference>
<dbReference type="SUPFAM" id="SSF46689">
    <property type="entry name" value="Homeodomain-like"/>
    <property type="match status" value="1"/>
</dbReference>
<dbReference type="InterPro" id="IPR010524">
    <property type="entry name" value="Sig_transdc_resp-reg_PrpR_N"/>
</dbReference>